<name>A0A4Y2GPS1_ARAVE</name>
<dbReference type="EMBL" id="BGPR01001463">
    <property type="protein sequence ID" value="GBM54538.1"/>
    <property type="molecule type" value="Genomic_DNA"/>
</dbReference>
<protein>
    <submittedName>
        <fullName evidence="1">Uncharacterized protein</fullName>
    </submittedName>
</protein>
<accession>A0A4Y2GPS1</accession>
<comment type="caution">
    <text evidence="1">The sequence shown here is derived from an EMBL/GenBank/DDBJ whole genome shotgun (WGS) entry which is preliminary data.</text>
</comment>
<dbReference type="AlphaFoldDB" id="A0A4Y2GPS1"/>
<proteinExistence type="predicted"/>
<organism evidence="1 2">
    <name type="scientific">Araneus ventricosus</name>
    <name type="common">Orbweaver spider</name>
    <name type="synonym">Epeira ventricosa</name>
    <dbReference type="NCBI Taxonomy" id="182803"/>
    <lineage>
        <taxon>Eukaryota</taxon>
        <taxon>Metazoa</taxon>
        <taxon>Ecdysozoa</taxon>
        <taxon>Arthropoda</taxon>
        <taxon>Chelicerata</taxon>
        <taxon>Arachnida</taxon>
        <taxon>Araneae</taxon>
        <taxon>Araneomorphae</taxon>
        <taxon>Entelegynae</taxon>
        <taxon>Araneoidea</taxon>
        <taxon>Araneidae</taxon>
        <taxon>Araneus</taxon>
    </lineage>
</organism>
<evidence type="ECO:0000313" key="1">
    <source>
        <dbReference type="EMBL" id="GBM54538.1"/>
    </source>
</evidence>
<sequence>MDLRLDSIGKTAVYENFVLSYRQEKNPDTRHAGGGRYGNGIFHCILGVKEKAFFHLAQMQPAKVSFRFVLLSKSNSSPNEGFSRGGRTVHVKSVWSKVNSLMRRGSLVRRELGWVLPLPCDYLPHGDTTSS</sequence>
<gene>
    <name evidence="1" type="ORF">AVEN_8557_1</name>
</gene>
<evidence type="ECO:0000313" key="2">
    <source>
        <dbReference type="Proteomes" id="UP000499080"/>
    </source>
</evidence>
<keyword evidence="2" id="KW-1185">Reference proteome</keyword>
<reference evidence="1 2" key="1">
    <citation type="journal article" date="2019" name="Sci. Rep.">
        <title>Orb-weaving spider Araneus ventricosus genome elucidates the spidroin gene catalogue.</title>
        <authorList>
            <person name="Kono N."/>
            <person name="Nakamura H."/>
            <person name="Ohtoshi R."/>
            <person name="Moran D.A.P."/>
            <person name="Shinohara A."/>
            <person name="Yoshida Y."/>
            <person name="Fujiwara M."/>
            <person name="Mori M."/>
            <person name="Tomita M."/>
            <person name="Arakawa K."/>
        </authorList>
    </citation>
    <scope>NUCLEOTIDE SEQUENCE [LARGE SCALE GENOMIC DNA]</scope>
</reference>
<dbReference type="Proteomes" id="UP000499080">
    <property type="component" value="Unassembled WGS sequence"/>
</dbReference>